<dbReference type="InterPro" id="IPR025890">
    <property type="entry name" value="Abhydrolase_bac"/>
</dbReference>
<sequence>MSNLDRLFEQFYSQALDETFKAVGPVERKLMLKMSLLNLLGDFSSLEEGKVLSEPQIIEKKDFGDYTRELLILPITDVLDFKIYVLTPKSEQDAFPAVLALHGHGYGVKEIVGLTEAGEEDEQPSGIHQHFAIKLVKKGLKVFAPEVIGFGERMLTRDIEQGKKNSCESMATSLLMEGKTLAGLRVWEARQVLDFIETREDVIPEKVGMMGFSGGALVTAYTAALDLRVKATVLTGFTNTFKGSIMAMRHCIDNYIPGILNYAELPEWISLITPRGLFIEAGVNDPIFPNKYVLEAVASLEESYQNRPEKFSYDIFEGAHEISGQKAYDWLKNQLV</sequence>
<dbReference type="InterPro" id="IPR050261">
    <property type="entry name" value="FrsA_esterase"/>
</dbReference>
<dbReference type="Pfam" id="PF12715">
    <property type="entry name" value="Abhydrolase_7"/>
    <property type="match status" value="1"/>
</dbReference>
<dbReference type="Proteomes" id="UP000480246">
    <property type="component" value="Unassembled WGS sequence"/>
</dbReference>
<gene>
    <name evidence="1" type="ORF">F9U64_21475</name>
</gene>
<keyword evidence="1" id="KW-0378">Hydrolase</keyword>
<evidence type="ECO:0000313" key="1">
    <source>
        <dbReference type="EMBL" id="KAB8125869.1"/>
    </source>
</evidence>
<name>A0A7C8KWB2_9BACI</name>
<reference evidence="1 2" key="1">
    <citation type="submission" date="2019-10" db="EMBL/GenBank/DDBJ databases">
        <title>Gracilibacillus sp. nov. isolated from rice seeds.</title>
        <authorList>
            <person name="He S."/>
        </authorList>
    </citation>
    <scope>NUCLEOTIDE SEQUENCE [LARGE SCALE GENOMIC DNA]</scope>
    <source>
        <strain evidence="1 2">TD8</strain>
    </source>
</reference>
<dbReference type="EMBL" id="WEID01000123">
    <property type="protein sequence ID" value="KAB8125869.1"/>
    <property type="molecule type" value="Genomic_DNA"/>
</dbReference>
<dbReference type="AlphaFoldDB" id="A0A7C8KWB2"/>
<dbReference type="PANTHER" id="PTHR22946">
    <property type="entry name" value="DIENELACTONE HYDROLASE DOMAIN-CONTAINING PROTEIN-RELATED"/>
    <property type="match status" value="1"/>
</dbReference>
<dbReference type="Gene3D" id="3.40.50.1820">
    <property type="entry name" value="alpha/beta hydrolase"/>
    <property type="match status" value="1"/>
</dbReference>
<proteinExistence type="predicted"/>
<dbReference type="RefSeq" id="WP_153406927.1">
    <property type="nucleotide sequence ID" value="NZ_ML762456.1"/>
</dbReference>
<comment type="caution">
    <text evidence="1">The sequence shown here is derived from an EMBL/GenBank/DDBJ whole genome shotgun (WGS) entry which is preliminary data.</text>
</comment>
<dbReference type="OrthoDB" id="8183145at2"/>
<accession>A0A7C8KWB2</accession>
<dbReference type="SUPFAM" id="SSF53474">
    <property type="entry name" value="alpha/beta-Hydrolases"/>
    <property type="match status" value="1"/>
</dbReference>
<dbReference type="InterPro" id="IPR029058">
    <property type="entry name" value="AB_hydrolase_fold"/>
</dbReference>
<keyword evidence="2" id="KW-1185">Reference proteome</keyword>
<dbReference type="PANTHER" id="PTHR22946:SF8">
    <property type="entry name" value="ACETYL XYLAN ESTERASE DOMAIN-CONTAINING PROTEIN"/>
    <property type="match status" value="1"/>
</dbReference>
<dbReference type="GO" id="GO:0016787">
    <property type="term" value="F:hydrolase activity"/>
    <property type="evidence" value="ECO:0007669"/>
    <property type="project" value="UniProtKB-KW"/>
</dbReference>
<organism evidence="1 2">
    <name type="scientific">Gracilibacillus oryzae</name>
    <dbReference type="NCBI Taxonomy" id="1672701"/>
    <lineage>
        <taxon>Bacteria</taxon>
        <taxon>Bacillati</taxon>
        <taxon>Bacillota</taxon>
        <taxon>Bacilli</taxon>
        <taxon>Bacillales</taxon>
        <taxon>Bacillaceae</taxon>
        <taxon>Gracilibacillus</taxon>
    </lineage>
</organism>
<evidence type="ECO:0000313" key="2">
    <source>
        <dbReference type="Proteomes" id="UP000480246"/>
    </source>
</evidence>
<protein>
    <submittedName>
        <fullName evidence="1">Dienelactone hydrolase</fullName>
    </submittedName>
</protein>